<sequence>MTRTGRPPKLSVVSTGKVGKEQKLKREIAESKLKVKRSLKAPTWLAKEAKKEFNRVIKESEPLEIIDNLDLSILAIYCNAYASYVDISTQINNIGLTYKDEKYENQLFVSNSMNRMVRMQKGFIETIMACSSKLGLATSDRLRLVVPKAEEKKENPFIKYL</sequence>
<evidence type="ECO:0000313" key="2">
    <source>
        <dbReference type="Proteomes" id="UP001164187"/>
    </source>
</evidence>
<accession>A0ABY7JN10</accession>
<proteinExistence type="predicted"/>
<name>A0ABY7JN10_9FIRM</name>
<protein>
    <submittedName>
        <fullName evidence="1">Phage terminase small subunit P27 family</fullName>
    </submittedName>
</protein>
<dbReference type="InterPro" id="IPR006448">
    <property type="entry name" value="Phage_term_ssu_P27"/>
</dbReference>
<gene>
    <name evidence="1" type="ORF">O0R46_09235</name>
</gene>
<organism evidence="1 2">
    <name type="scientific">Peptostreptococcus equinus</name>
    <dbReference type="NCBI Taxonomy" id="3003601"/>
    <lineage>
        <taxon>Bacteria</taxon>
        <taxon>Bacillati</taxon>
        <taxon>Bacillota</taxon>
        <taxon>Clostridia</taxon>
        <taxon>Peptostreptococcales</taxon>
        <taxon>Peptostreptococcaceae</taxon>
        <taxon>Peptostreptococcus</taxon>
    </lineage>
</organism>
<dbReference type="NCBIfam" id="TIGR01558">
    <property type="entry name" value="sm_term_P27"/>
    <property type="match status" value="1"/>
</dbReference>
<dbReference type="Proteomes" id="UP001164187">
    <property type="component" value="Chromosome"/>
</dbReference>
<dbReference type="EMBL" id="CP114052">
    <property type="protein sequence ID" value="WAW14754.1"/>
    <property type="molecule type" value="Genomic_DNA"/>
</dbReference>
<evidence type="ECO:0000313" key="1">
    <source>
        <dbReference type="EMBL" id="WAW14754.1"/>
    </source>
</evidence>
<reference evidence="1" key="1">
    <citation type="submission" date="2022-12" db="EMBL/GenBank/DDBJ databases">
        <title>Peptostreptococcus.</title>
        <authorList>
            <person name="Lee S.H."/>
        </authorList>
    </citation>
    <scope>NUCLEOTIDE SEQUENCE</scope>
    <source>
        <strain evidence="1">CBA3647</strain>
    </source>
</reference>
<dbReference type="Pfam" id="PF05119">
    <property type="entry name" value="Terminase_4"/>
    <property type="match status" value="1"/>
</dbReference>
<dbReference type="RefSeq" id="WP_269311451.1">
    <property type="nucleotide sequence ID" value="NZ_CP114052.1"/>
</dbReference>
<keyword evidence="2" id="KW-1185">Reference proteome</keyword>